<name>A0A9P6QEK1_9FUNG</name>
<dbReference type="PROSITE" id="PS51375">
    <property type="entry name" value="PPR"/>
    <property type="match status" value="2"/>
</dbReference>
<feature type="compositionally biased region" description="Basic and acidic residues" evidence="2">
    <location>
        <begin position="650"/>
        <end position="678"/>
    </location>
</feature>
<dbReference type="InterPro" id="IPR002885">
    <property type="entry name" value="PPR_rpt"/>
</dbReference>
<dbReference type="PANTHER" id="PTHR47934:SF6">
    <property type="entry name" value="MITOCHONDRIAL GROUP I INTRON SPLICING FACTOR CCM1-RELATED"/>
    <property type="match status" value="1"/>
</dbReference>
<dbReference type="InterPro" id="IPR051114">
    <property type="entry name" value="Mito_RNA_Proc_CCM1"/>
</dbReference>
<dbReference type="PANTHER" id="PTHR47934">
    <property type="entry name" value="PENTATRICOPEPTIDE REPEAT-CONTAINING PROTEIN PET309, MITOCHONDRIAL"/>
    <property type="match status" value="1"/>
</dbReference>
<dbReference type="Pfam" id="PF13041">
    <property type="entry name" value="PPR_2"/>
    <property type="match status" value="1"/>
</dbReference>
<dbReference type="AlphaFoldDB" id="A0A9P6QEK1"/>
<evidence type="ECO:0000313" key="4">
    <source>
        <dbReference type="Proteomes" id="UP000807716"/>
    </source>
</evidence>
<feature type="repeat" description="PPR" evidence="1">
    <location>
        <begin position="229"/>
        <end position="263"/>
    </location>
</feature>
<feature type="region of interest" description="Disordered" evidence="2">
    <location>
        <begin position="75"/>
        <end position="109"/>
    </location>
</feature>
<keyword evidence="4" id="KW-1185">Reference proteome</keyword>
<dbReference type="GO" id="GO:0007005">
    <property type="term" value="P:mitochondrion organization"/>
    <property type="evidence" value="ECO:0007669"/>
    <property type="project" value="TreeGrafter"/>
</dbReference>
<dbReference type="OrthoDB" id="185373at2759"/>
<gene>
    <name evidence="3" type="ORF">DFQ27_009356</name>
</gene>
<feature type="compositionally biased region" description="Basic residues" evidence="2">
    <location>
        <begin position="679"/>
        <end position="688"/>
    </location>
</feature>
<evidence type="ECO:0000256" key="1">
    <source>
        <dbReference type="PROSITE-ProRule" id="PRU00708"/>
    </source>
</evidence>
<comment type="caution">
    <text evidence="3">The sequence shown here is derived from an EMBL/GenBank/DDBJ whole genome shotgun (WGS) entry which is preliminary data.</text>
</comment>
<accession>A0A9P6QEK1</accession>
<proteinExistence type="predicted"/>
<dbReference type="NCBIfam" id="TIGR00756">
    <property type="entry name" value="PPR"/>
    <property type="match status" value="1"/>
</dbReference>
<dbReference type="GO" id="GO:0003729">
    <property type="term" value="F:mRNA binding"/>
    <property type="evidence" value="ECO:0007669"/>
    <property type="project" value="TreeGrafter"/>
</dbReference>
<dbReference type="GO" id="GO:0005739">
    <property type="term" value="C:mitochondrion"/>
    <property type="evidence" value="ECO:0007669"/>
    <property type="project" value="TreeGrafter"/>
</dbReference>
<dbReference type="InterPro" id="IPR011990">
    <property type="entry name" value="TPR-like_helical_dom_sf"/>
</dbReference>
<evidence type="ECO:0000313" key="3">
    <source>
        <dbReference type="EMBL" id="KAG0266889.1"/>
    </source>
</evidence>
<sequence length="688" mass="76692">MLSFVAATSTNSPNVLRVALPQLAHKVALAPLRLAHRSLSTVTTPSLPLLTTTTNTSTASLGRIPRLTWAARTFASSTAPTRTAPAKRAASAAKTKSSSPKPTGTANADAARIRPRARLPKDPHLMSQRVLKLARQGKLEEAILQVKEAPVSLQNEVVWNHLIDEAGRLGKTNLALRLMNDMKKSSIEPTERTYTILFKALARNPSSPETAARAQGIFAQMQERDITPNLVHTNALLKVLGRTGDLEAMHRIYAKMPRQGPQAPDTITFNTVLGAYGQPMASLRTKAEAPSADETSTTTTVAAMTPMTANAAADQAWKVWEECLTAKIHRPEEIHIDERLVNSLMVAVRQSASRSKHGLQVIESLYGVELLKQRGGSQTRQAKLEALKENPASMHSHRAKFPGESLGLGPLLATKMPSFWTVDLVLQLANKADQPQAGLAFVSWVEKTFAQEFVPDMKLLTTLATAFTKERRFEKTLAYLDLYHQHRLPEPSVVFFQQVLESLYGLRDKSSRAFELMKELVQLAEGGVLLRKDGRPVQGMDPIALSIYGLHCKRQGRWREGLEVLDLSQWQKVIAKSDHRKSNHGVSQLAIYVLQETLKNLKKELRRDDFNLEQQQQHPDASGSSATAPPKLMTKAEKMRLEGEILRREQELKLAHESSHRFAQERQEKARETRESYRERKRPTRSVQ</sequence>
<feature type="repeat" description="PPR" evidence="1">
    <location>
        <begin position="155"/>
        <end position="189"/>
    </location>
</feature>
<evidence type="ECO:0000256" key="2">
    <source>
        <dbReference type="SAM" id="MobiDB-lite"/>
    </source>
</evidence>
<dbReference type="Gene3D" id="1.25.40.10">
    <property type="entry name" value="Tetratricopeptide repeat domain"/>
    <property type="match status" value="2"/>
</dbReference>
<organism evidence="3 4">
    <name type="scientific">Actinomortierella ambigua</name>
    <dbReference type="NCBI Taxonomy" id="1343610"/>
    <lineage>
        <taxon>Eukaryota</taxon>
        <taxon>Fungi</taxon>
        <taxon>Fungi incertae sedis</taxon>
        <taxon>Mucoromycota</taxon>
        <taxon>Mortierellomycotina</taxon>
        <taxon>Mortierellomycetes</taxon>
        <taxon>Mortierellales</taxon>
        <taxon>Mortierellaceae</taxon>
        <taxon>Actinomortierella</taxon>
    </lineage>
</organism>
<protein>
    <submittedName>
        <fullName evidence="3">Uncharacterized protein</fullName>
    </submittedName>
</protein>
<dbReference type="EMBL" id="JAAAJB010000085">
    <property type="protein sequence ID" value="KAG0266889.1"/>
    <property type="molecule type" value="Genomic_DNA"/>
</dbReference>
<feature type="compositionally biased region" description="Low complexity" evidence="2">
    <location>
        <begin position="75"/>
        <end position="106"/>
    </location>
</feature>
<reference evidence="3" key="1">
    <citation type="journal article" date="2020" name="Fungal Divers.">
        <title>Resolving the Mortierellaceae phylogeny through synthesis of multi-gene phylogenetics and phylogenomics.</title>
        <authorList>
            <person name="Vandepol N."/>
            <person name="Liber J."/>
            <person name="Desiro A."/>
            <person name="Na H."/>
            <person name="Kennedy M."/>
            <person name="Barry K."/>
            <person name="Grigoriev I.V."/>
            <person name="Miller A.N."/>
            <person name="O'Donnell K."/>
            <person name="Stajich J.E."/>
            <person name="Bonito G."/>
        </authorList>
    </citation>
    <scope>NUCLEOTIDE SEQUENCE</scope>
    <source>
        <strain evidence="3">BC1065</strain>
    </source>
</reference>
<dbReference type="Pfam" id="PF13812">
    <property type="entry name" value="PPR_3"/>
    <property type="match status" value="1"/>
</dbReference>
<dbReference type="GO" id="GO:0006396">
    <property type="term" value="P:RNA processing"/>
    <property type="evidence" value="ECO:0007669"/>
    <property type="project" value="TreeGrafter"/>
</dbReference>
<dbReference type="Proteomes" id="UP000807716">
    <property type="component" value="Unassembled WGS sequence"/>
</dbReference>
<feature type="region of interest" description="Disordered" evidence="2">
    <location>
        <begin position="650"/>
        <end position="688"/>
    </location>
</feature>